<sequence length="277" mass="29166">MLDRLARMDRRVIYAVVFLSLSIPLIWPIGLGVSVGPETQKLYDIIESLPSGSAVIVSMDTSPGGYGELASGTTALLNHMARKGLRVIGMGFFDTGPSLLETAFGGSEFRNKEYGKDYVNLGYLAGGETAIAAMARDIPGSFPRDYRGNVTSSLPIMEGIKSVRDVALIVTISSGTPGVPEWIRQVGDPMKVPIATVLVAVNVPNMTPYIQAGQLKGMIPSMKGAAGYESLMGVRGLGTAGMDAQSVSHLVILAFVILGNVVHLASKKPGVSKGGVR</sequence>
<proteinExistence type="predicted"/>
<dbReference type="EMBL" id="CP062796">
    <property type="protein sequence ID" value="QUL98285.1"/>
    <property type="molecule type" value="Genomic_DNA"/>
</dbReference>
<keyword evidence="1" id="KW-1133">Transmembrane helix</keyword>
<gene>
    <name evidence="2" type="ORF">IMF26_09695</name>
</gene>
<organism evidence="2">
    <name type="scientific">Candidatus Fermentithermobacillus carboniphilus</name>
    <dbReference type="NCBI Taxonomy" id="3085328"/>
    <lineage>
        <taxon>Bacteria</taxon>
        <taxon>Bacillati</taxon>
        <taxon>Bacillota</taxon>
        <taxon>Candidatus Fermentithermobacillia</taxon>
        <taxon>Candidatus Fermentithermobacillales</taxon>
        <taxon>Candidatus Fermentithermobacillaceae</taxon>
        <taxon>Candidatus Fermentithermobacillus</taxon>
    </lineage>
</organism>
<keyword evidence="1" id="KW-0812">Transmembrane</keyword>
<keyword evidence="1" id="KW-0472">Membrane</keyword>
<name>A0AAT9LAX3_9FIRM</name>
<dbReference type="AlphaFoldDB" id="A0AAT9LAX3"/>
<feature type="transmembrane region" description="Helical" evidence="1">
    <location>
        <begin position="12"/>
        <end position="33"/>
    </location>
</feature>
<dbReference type="KEGG" id="fcz:IMF26_09695"/>
<reference evidence="2" key="2">
    <citation type="journal article" date="2023" name="Biology">
        <title>Prokaryotic Life Associated with Coal-Fire Gas Vents Revealed by Metagenomics.</title>
        <authorList>
            <person name="Kadnikov V.V."/>
            <person name="Mardanov A.V."/>
            <person name="Beletsky A.V."/>
            <person name="Karnachuk O.V."/>
            <person name="Ravin N.V."/>
        </authorList>
    </citation>
    <scope>NUCLEOTIDE SEQUENCE</scope>
    <source>
        <strain evidence="2">Bu02</strain>
    </source>
</reference>
<accession>A0AAT9LAX3</accession>
<evidence type="ECO:0000313" key="2">
    <source>
        <dbReference type="EMBL" id="QUL98285.1"/>
    </source>
</evidence>
<reference evidence="2" key="1">
    <citation type="submission" date="2020-10" db="EMBL/GenBank/DDBJ databases">
        <authorList>
            <person name="Kadnikov V."/>
            <person name="Beletsky A.V."/>
            <person name="Mardanov A.V."/>
            <person name="Karnachuk O.V."/>
            <person name="Ravin N.V."/>
        </authorList>
    </citation>
    <scope>NUCLEOTIDE SEQUENCE</scope>
    <source>
        <strain evidence="2">Bu02</strain>
    </source>
</reference>
<evidence type="ECO:0000256" key="1">
    <source>
        <dbReference type="SAM" id="Phobius"/>
    </source>
</evidence>
<protein>
    <submittedName>
        <fullName evidence="2">Uncharacterized protein</fullName>
    </submittedName>
</protein>